<evidence type="ECO:0000256" key="2">
    <source>
        <dbReference type="SAM" id="MobiDB-lite"/>
    </source>
</evidence>
<evidence type="ECO:0000256" key="3">
    <source>
        <dbReference type="SAM" id="Phobius"/>
    </source>
</evidence>
<comment type="similarity">
    <text evidence="1">Belongs to the unc-93 family.</text>
</comment>
<sequence length="210" mass="24006">MTTQSSNQNSKVDENEVKNENKSENTNAHRNLSSSPPSVDPLVAFRMWCDVRLQLLIGITFYSGLSQAFEFGEFPTLIKNNSLKFYTLSIFGLTNSLFSYIFGYISDSWGRLPVLLMAIGSHAMVKPETFANFKFFQSLASTWGFIWHIYVSFSTKLITYFLILFVATVILFSSSQVRNSLKAVSSSSKYEKRNTDNIQFIRFLSHIFLM</sequence>
<dbReference type="AlphaFoldDB" id="X6PBL1"/>
<keyword evidence="3" id="KW-0472">Membrane</keyword>
<gene>
    <name evidence="4" type="ORF">RFI_02008</name>
</gene>
<keyword evidence="3" id="KW-1133">Transmembrane helix</keyword>
<feature type="region of interest" description="Disordered" evidence="2">
    <location>
        <begin position="1"/>
        <end position="36"/>
    </location>
</feature>
<dbReference type="Gene3D" id="1.20.1250.20">
    <property type="entry name" value="MFS general substrate transporter like domains"/>
    <property type="match status" value="1"/>
</dbReference>
<dbReference type="PANTHER" id="PTHR19444:SF13">
    <property type="entry name" value="PROTEIN UNC-93 HOMOLOG A"/>
    <property type="match status" value="1"/>
</dbReference>
<dbReference type="InterPro" id="IPR051951">
    <property type="entry name" value="UNC-93_regulatory"/>
</dbReference>
<dbReference type="InterPro" id="IPR036259">
    <property type="entry name" value="MFS_trans_sf"/>
</dbReference>
<keyword evidence="3" id="KW-0812">Transmembrane</keyword>
<evidence type="ECO:0000313" key="4">
    <source>
        <dbReference type="EMBL" id="ETO35067.1"/>
    </source>
</evidence>
<organism evidence="4 5">
    <name type="scientific">Reticulomyxa filosa</name>
    <dbReference type="NCBI Taxonomy" id="46433"/>
    <lineage>
        <taxon>Eukaryota</taxon>
        <taxon>Sar</taxon>
        <taxon>Rhizaria</taxon>
        <taxon>Retaria</taxon>
        <taxon>Foraminifera</taxon>
        <taxon>Monothalamids</taxon>
        <taxon>Reticulomyxidae</taxon>
        <taxon>Reticulomyxa</taxon>
    </lineage>
</organism>
<evidence type="ECO:0000256" key="1">
    <source>
        <dbReference type="ARBA" id="ARBA00009172"/>
    </source>
</evidence>
<feature type="transmembrane region" description="Helical" evidence="3">
    <location>
        <begin position="145"/>
        <end position="172"/>
    </location>
</feature>
<dbReference type="Proteomes" id="UP000023152">
    <property type="component" value="Unassembled WGS sequence"/>
</dbReference>
<dbReference type="PANTHER" id="PTHR19444">
    <property type="entry name" value="UNC-93 RELATED"/>
    <property type="match status" value="1"/>
</dbReference>
<feature type="compositionally biased region" description="Basic and acidic residues" evidence="2">
    <location>
        <begin position="11"/>
        <end position="23"/>
    </location>
</feature>
<proteinExistence type="inferred from homology"/>
<protein>
    <submittedName>
        <fullName evidence="4">Uncharacterized protein</fullName>
    </submittedName>
</protein>
<accession>X6PBL1</accession>
<dbReference type="EMBL" id="ASPP01001986">
    <property type="protein sequence ID" value="ETO35067.1"/>
    <property type="molecule type" value="Genomic_DNA"/>
</dbReference>
<comment type="caution">
    <text evidence="4">The sequence shown here is derived from an EMBL/GenBank/DDBJ whole genome shotgun (WGS) entry which is preliminary data.</text>
</comment>
<keyword evidence="5" id="KW-1185">Reference proteome</keyword>
<name>X6PBL1_RETFI</name>
<dbReference type="OrthoDB" id="78663at2759"/>
<reference evidence="4 5" key="1">
    <citation type="journal article" date="2013" name="Curr. Biol.">
        <title>The Genome of the Foraminiferan Reticulomyxa filosa.</title>
        <authorList>
            <person name="Glockner G."/>
            <person name="Hulsmann N."/>
            <person name="Schleicher M."/>
            <person name="Noegel A.A."/>
            <person name="Eichinger L."/>
            <person name="Gallinger C."/>
            <person name="Pawlowski J."/>
            <person name="Sierra R."/>
            <person name="Euteneuer U."/>
            <person name="Pillet L."/>
            <person name="Moustafa A."/>
            <person name="Platzer M."/>
            <person name="Groth M."/>
            <person name="Szafranski K."/>
            <person name="Schliwa M."/>
        </authorList>
    </citation>
    <scope>NUCLEOTIDE SEQUENCE [LARGE SCALE GENOMIC DNA]</scope>
</reference>
<evidence type="ECO:0000313" key="5">
    <source>
        <dbReference type="Proteomes" id="UP000023152"/>
    </source>
</evidence>
<feature type="transmembrane region" description="Helical" evidence="3">
    <location>
        <begin position="85"/>
        <end position="105"/>
    </location>
</feature>